<evidence type="ECO:0000256" key="16">
    <source>
        <dbReference type="SAM" id="MobiDB-lite"/>
    </source>
</evidence>
<dbReference type="GO" id="GO:0006355">
    <property type="term" value="P:regulation of DNA-templated transcription"/>
    <property type="evidence" value="ECO:0007669"/>
    <property type="project" value="InterPro"/>
</dbReference>
<dbReference type="InterPro" id="IPR000014">
    <property type="entry name" value="PAS"/>
</dbReference>
<evidence type="ECO:0000256" key="9">
    <source>
        <dbReference type="ARBA" id="ARBA00022737"/>
    </source>
</evidence>
<evidence type="ECO:0000256" key="7">
    <source>
        <dbReference type="ARBA" id="ARBA00022643"/>
    </source>
</evidence>
<dbReference type="Pfam" id="PF07536">
    <property type="entry name" value="HWE_HK"/>
    <property type="match status" value="1"/>
</dbReference>
<dbReference type="RefSeq" id="WP_090188721.1">
    <property type="nucleotide sequence ID" value="NZ_LT629705.1"/>
</dbReference>
<keyword evidence="5" id="KW-0716">Sensory transduction</keyword>
<dbReference type="PANTHER" id="PTHR41523">
    <property type="entry name" value="TWO-COMPONENT SYSTEM SENSOR PROTEIN"/>
    <property type="match status" value="1"/>
</dbReference>
<feature type="domain" description="PAS" evidence="17">
    <location>
        <begin position="35"/>
        <end position="70"/>
    </location>
</feature>
<keyword evidence="12" id="KW-0067">ATP-binding</keyword>
<dbReference type="Proteomes" id="UP000198827">
    <property type="component" value="Chromosome I"/>
</dbReference>
<keyword evidence="10" id="KW-0547">Nucleotide-binding</keyword>
<dbReference type="InterPro" id="IPR000700">
    <property type="entry name" value="PAS-assoc_C"/>
</dbReference>
<dbReference type="SMART" id="SM00911">
    <property type="entry name" value="HWE_HK"/>
    <property type="match status" value="1"/>
</dbReference>
<evidence type="ECO:0000256" key="12">
    <source>
        <dbReference type="ARBA" id="ARBA00022840"/>
    </source>
</evidence>
<dbReference type="Gene3D" id="3.30.450.20">
    <property type="entry name" value="PAS domain"/>
    <property type="match status" value="2"/>
</dbReference>
<dbReference type="CDD" id="cd00130">
    <property type="entry name" value="PAS"/>
    <property type="match status" value="2"/>
</dbReference>
<reference evidence="19 20" key="1">
    <citation type="submission" date="2016-10" db="EMBL/GenBank/DDBJ databases">
        <authorList>
            <person name="de Groot N.N."/>
        </authorList>
    </citation>
    <scope>NUCLEOTIDE SEQUENCE [LARGE SCALE GENOMIC DNA]</scope>
    <source>
        <strain evidence="19 20">CECT 7543</strain>
    </source>
</reference>
<keyword evidence="3" id="KW-0600">Photoreceptor protein</keyword>
<comment type="catalytic activity">
    <reaction evidence="1">
        <text>ATP + protein L-histidine = ADP + protein N-phospho-L-histidine.</text>
        <dbReference type="EC" id="2.7.13.3"/>
    </reaction>
</comment>
<dbReference type="InterPro" id="IPR036890">
    <property type="entry name" value="HATPase_C_sf"/>
</dbReference>
<keyword evidence="9" id="KW-0677">Repeat</keyword>
<organism evidence="19 20">
    <name type="scientific">Pseudomonas arsenicoxydans</name>
    <dbReference type="NCBI Taxonomy" id="702115"/>
    <lineage>
        <taxon>Bacteria</taxon>
        <taxon>Pseudomonadati</taxon>
        <taxon>Pseudomonadota</taxon>
        <taxon>Gammaproteobacteria</taxon>
        <taxon>Pseudomonadales</taxon>
        <taxon>Pseudomonadaceae</taxon>
        <taxon>Pseudomonas</taxon>
    </lineage>
</organism>
<dbReference type="InterPro" id="IPR013767">
    <property type="entry name" value="PAS_fold"/>
</dbReference>
<dbReference type="AlphaFoldDB" id="A0A1H0NZM0"/>
<dbReference type="GO" id="GO:0004673">
    <property type="term" value="F:protein histidine kinase activity"/>
    <property type="evidence" value="ECO:0007669"/>
    <property type="project" value="UniProtKB-EC"/>
</dbReference>
<keyword evidence="15" id="KW-0675">Receptor</keyword>
<evidence type="ECO:0000259" key="18">
    <source>
        <dbReference type="PROSITE" id="PS50113"/>
    </source>
</evidence>
<evidence type="ECO:0000256" key="11">
    <source>
        <dbReference type="ARBA" id="ARBA00022777"/>
    </source>
</evidence>
<dbReference type="EC" id="2.7.13.3" evidence="2"/>
<dbReference type="PROSITE" id="PS50112">
    <property type="entry name" value="PAS"/>
    <property type="match status" value="2"/>
</dbReference>
<accession>A0A1H0NZM0</accession>
<dbReference type="InterPro" id="IPR001610">
    <property type="entry name" value="PAC"/>
</dbReference>
<dbReference type="PANTHER" id="PTHR41523:SF8">
    <property type="entry name" value="ETHYLENE RESPONSE SENSOR PROTEIN"/>
    <property type="match status" value="1"/>
</dbReference>
<dbReference type="PROSITE" id="PS50113">
    <property type="entry name" value="PAC"/>
    <property type="match status" value="2"/>
</dbReference>
<evidence type="ECO:0000256" key="4">
    <source>
        <dbReference type="ARBA" id="ARBA00022553"/>
    </source>
</evidence>
<gene>
    <name evidence="19" type="ORF">SAMN04489798_4359</name>
</gene>
<evidence type="ECO:0000259" key="17">
    <source>
        <dbReference type="PROSITE" id="PS50112"/>
    </source>
</evidence>
<evidence type="ECO:0000313" key="19">
    <source>
        <dbReference type="EMBL" id="SDO97958.1"/>
    </source>
</evidence>
<protein>
    <recommendedName>
        <fullName evidence="2">histidine kinase</fullName>
        <ecNumber evidence="2">2.7.13.3</ecNumber>
    </recommendedName>
</protein>
<dbReference type="Pfam" id="PF13426">
    <property type="entry name" value="PAS_9"/>
    <property type="match status" value="1"/>
</dbReference>
<keyword evidence="6" id="KW-0285">Flavoprotein</keyword>
<evidence type="ECO:0000256" key="3">
    <source>
        <dbReference type="ARBA" id="ARBA00022543"/>
    </source>
</evidence>
<sequence>MSIRSGQEDDSAISKVDIPSQERHQSSPSPLDLGLRNVLEALPEAIYMTDANGLITFYNEAAVLLWGVHPTLGKSQFCGSWKLYWPDGTHLPHDECPMSMALAQKRPVRGLEAIAERPDGSRVRFLACPSPIFDATGALCGAVNMLIDLTDRTLADEAARRHDAIVESSDDAIVAKDLNGIITNWNSGAQRLFGYTREEAIGKPIEMLIPLDRKDEEPGILKRIRLGERIEHYETIRRRKDGSLVEISLSVSPVRNREGRIIGAAKIARDITDRRQAEAQKSLLIKELDHRVKNLFTLANSVIALSARSVKTSGELAIAVTDRLTALAQAHSLTIPNGFSSEQATTLHTLIQTIFAPYSTAGYNSQSRALVTGSDLTITGSTVTSFALLLHELATNAAKYGALSLPEGFVDISCSEDAGVFTLVWCERNGPKIEREPDSAGFGTFLTKSTVRGQLHGELTREWNSEGLIIRLAFVASLCK</sequence>
<name>A0A1H0NZM0_9PSED</name>
<keyword evidence="11" id="KW-0418">Kinase</keyword>
<dbReference type="InterPro" id="IPR011102">
    <property type="entry name" value="Sig_transdc_His_kinase_HWE"/>
</dbReference>
<keyword evidence="7" id="KW-0288">FMN</keyword>
<dbReference type="NCBIfam" id="TIGR00229">
    <property type="entry name" value="sensory_box"/>
    <property type="match status" value="2"/>
</dbReference>
<dbReference type="InterPro" id="IPR035965">
    <property type="entry name" value="PAS-like_dom_sf"/>
</dbReference>
<feature type="domain" description="PAC" evidence="18">
    <location>
        <begin position="109"/>
        <end position="161"/>
    </location>
</feature>
<evidence type="ECO:0000256" key="10">
    <source>
        <dbReference type="ARBA" id="ARBA00022741"/>
    </source>
</evidence>
<evidence type="ECO:0000256" key="13">
    <source>
        <dbReference type="ARBA" id="ARBA00022991"/>
    </source>
</evidence>
<evidence type="ECO:0000256" key="15">
    <source>
        <dbReference type="ARBA" id="ARBA00023170"/>
    </source>
</evidence>
<evidence type="ECO:0000256" key="8">
    <source>
        <dbReference type="ARBA" id="ARBA00022679"/>
    </source>
</evidence>
<dbReference type="OrthoDB" id="9808408at2"/>
<evidence type="ECO:0000313" key="20">
    <source>
        <dbReference type="Proteomes" id="UP000198827"/>
    </source>
</evidence>
<dbReference type="SUPFAM" id="SSF55785">
    <property type="entry name" value="PYP-like sensor domain (PAS domain)"/>
    <property type="match status" value="2"/>
</dbReference>
<keyword evidence="4" id="KW-0597">Phosphoprotein</keyword>
<keyword evidence="14" id="KW-0843">Virulence</keyword>
<evidence type="ECO:0000256" key="1">
    <source>
        <dbReference type="ARBA" id="ARBA00000085"/>
    </source>
</evidence>
<dbReference type="GO" id="GO:0009881">
    <property type="term" value="F:photoreceptor activity"/>
    <property type="evidence" value="ECO:0007669"/>
    <property type="project" value="UniProtKB-KW"/>
</dbReference>
<dbReference type="EMBL" id="LT629705">
    <property type="protein sequence ID" value="SDO97958.1"/>
    <property type="molecule type" value="Genomic_DNA"/>
</dbReference>
<evidence type="ECO:0000256" key="6">
    <source>
        <dbReference type="ARBA" id="ARBA00022630"/>
    </source>
</evidence>
<proteinExistence type="predicted"/>
<feature type="region of interest" description="Disordered" evidence="16">
    <location>
        <begin position="1"/>
        <end position="31"/>
    </location>
</feature>
<dbReference type="Gene3D" id="3.30.565.10">
    <property type="entry name" value="Histidine kinase-like ATPase, C-terminal domain"/>
    <property type="match status" value="1"/>
</dbReference>
<dbReference type="GO" id="GO:0005524">
    <property type="term" value="F:ATP binding"/>
    <property type="evidence" value="ECO:0007669"/>
    <property type="project" value="UniProtKB-KW"/>
</dbReference>
<evidence type="ECO:0000256" key="5">
    <source>
        <dbReference type="ARBA" id="ARBA00022606"/>
    </source>
</evidence>
<keyword evidence="13" id="KW-0157">Chromophore</keyword>
<keyword evidence="8" id="KW-0808">Transferase</keyword>
<dbReference type="SMART" id="SM00086">
    <property type="entry name" value="PAC"/>
    <property type="match status" value="2"/>
</dbReference>
<dbReference type="SMART" id="SM00091">
    <property type="entry name" value="PAS"/>
    <property type="match status" value="2"/>
</dbReference>
<feature type="domain" description="PAS" evidence="17">
    <location>
        <begin position="158"/>
        <end position="213"/>
    </location>
</feature>
<feature type="domain" description="PAC" evidence="18">
    <location>
        <begin position="231"/>
        <end position="283"/>
    </location>
</feature>
<evidence type="ECO:0000256" key="14">
    <source>
        <dbReference type="ARBA" id="ARBA00023026"/>
    </source>
</evidence>
<evidence type="ECO:0000256" key="2">
    <source>
        <dbReference type="ARBA" id="ARBA00012438"/>
    </source>
</evidence>
<dbReference type="Pfam" id="PF00989">
    <property type="entry name" value="PAS"/>
    <property type="match status" value="1"/>
</dbReference>